<protein>
    <submittedName>
        <fullName evidence="1">DUF1852 family protein</fullName>
    </submittedName>
</protein>
<sequence length="327" mass="36450">MAPVFGYRITTTPFDEDYTPAADSRRTTNFANLARGTNRRENLRTALRMMDARLGDLTTESGTRSDRYSLGLEIVTADLLLDADGTGPAFPFVEFLAVTILDRATGERIPGIVGNNFSSYIRDYDFSVVLPAFNATRAQFAVPEDFGVLHGMLFQDFLASEAYRSRFARPPVVCLSVSTSRTYRRAGAPHPVLGVEYRQSASSLTDDYFSRMGMQARFFMPRGAVAPLAFYFTGDLLTDHSDLALYGTISTMEVFQRIYRPEIYNTEAPAGEVFAPTLDNPDFSTTGVVYDRVERTELGRKQGELIERLLMVPHRAELDSWSAAGAR</sequence>
<keyword evidence="2" id="KW-1185">Reference proteome</keyword>
<organism evidence="1 2">
    <name type="scientific">Brevibacterium samyangense</name>
    <dbReference type="NCBI Taxonomy" id="366888"/>
    <lineage>
        <taxon>Bacteria</taxon>
        <taxon>Bacillati</taxon>
        <taxon>Actinomycetota</taxon>
        <taxon>Actinomycetes</taxon>
        <taxon>Micrococcales</taxon>
        <taxon>Brevibacteriaceae</taxon>
        <taxon>Brevibacterium</taxon>
    </lineage>
</organism>
<dbReference type="InterPro" id="IPR015004">
    <property type="entry name" value="MesX"/>
</dbReference>
<accession>A0ABN2T6N6</accession>
<evidence type="ECO:0000313" key="1">
    <source>
        <dbReference type="EMBL" id="GAA1999591.1"/>
    </source>
</evidence>
<dbReference type="EMBL" id="BAAANO010000004">
    <property type="protein sequence ID" value="GAA1999591.1"/>
    <property type="molecule type" value="Genomic_DNA"/>
</dbReference>
<proteinExistence type="predicted"/>
<dbReference type="Pfam" id="PF08908">
    <property type="entry name" value="MesX"/>
    <property type="match status" value="1"/>
</dbReference>
<reference evidence="1 2" key="1">
    <citation type="journal article" date="2019" name="Int. J. Syst. Evol. Microbiol.">
        <title>The Global Catalogue of Microorganisms (GCM) 10K type strain sequencing project: providing services to taxonomists for standard genome sequencing and annotation.</title>
        <authorList>
            <consortium name="The Broad Institute Genomics Platform"/>
            <consortium name="The Broad Institute Genome Sequencing Center for Infectious Disease"/>
            <person name="Wu L."/>
            <person name="Ma J."/>
        </authorList>
    </citation>
    <scope>NUCLEOTIDE SEQUENCE [LARGE SCALE GENOMIC DNA]</scope>
    <source>
        <strain evidence="1 2">JCM 14546</strain>
    </source>
</reference>
<name>A0ABN2T6N6_9MICO</name>
<dbReference type="Proteomes" id="UP001500755">
    <property type="component" value="Unassembled WGS sequence"/>
</dbReference>
<gene>
    <name evidence="1" type="ORF">GCM10009755_03980</name>
</gene>
<comment type="caution">
    <text evidence="1">The sequence shown here is derived from an EMBL/GenBank/DDBJ whole genome shotgun (WGS) entry which is preliminary data.</text>
</comment>
<dbReference type="RefSeq" id="WP_344306496.1">
    <property type="nucleotide sequence ID" value="NZ_BAAANO010000004.1"/>
</dbReference>
<evidence type="ECO:0000313" key="2">
    <source>
        <dbReference type="Proteomes" id="UP001500755"/>
    </source>
</evidence>